<feature type="domain" description="RNB" evidence="1">
    <location>
        <begin position="542"/>
        <end position="840"/>
    </location>
</feature>
<dbReference type="AlphaFoldDB" id="A0A1D8NB90"/>
<evidence type="ECO:0000313" key="2">
    <source>
        <dbReference type="EMBL" id="AOW02901.1"/>
    </source>
</evidence>
<dbReference type="InterPro" id="IPR012340">
    <property type="entry name" value="NA-bd_OB-fold"/>
</dbReference>
<proteinExistence type="predicted"/>
<dbReference type="InterPro" id="IPR050180">
    <property type="entry name" value="RNR_Ribonuclease"/>
</dbReference>
<dbReference type="GeneID" id="2909347"/>
<dbReference type="PANTHER" id="PTHR23355:SF59">
    <property type="entry name" value="EXORIBONUCLEASE II, MITOCHONDRIAL"/>
    <property type="match status" value="1"/>
</dbReference>
<reference evidence="2 3" key="1">
    <citation type="journal article" date="2016" name="PLoS ONE">
        <title>Sequence Assembly of Yarrowia lipolytica Strain W29/CLIB89 Shows Transposable Element Diversity.</title>
        <authorList>
            <person name="Magnan C."/>
            <person name="Yu J."/>
            <person name="Chang I."/>
            <person name="Jahn E."/>
            <person name="Kanomata Y."/>
            <person name="Wu J."/>
            <person name="Zeller M."/>
            <person name="Oakes M."/>
            <person name="Baldi P."/>
            <person name="Sandmeyer S."/>
        </authorList>
    </citation>
    <scope>NUCLEOTIDE SEQUENCE [LARGE SCALE GENOMIC DNA]</scope>
    <source>
        <strain evidence="3">CLIB89(W29)</strain>
    </source>
</reference>
<dbReference type="RefSeq" id="XP_501851.2">
    <property type="nucleotide sequence ID" value="XM_501851.3"/>
</dbReference>
<dbReference type="Pfam" id="PF00773">
    <property type="entry name" value="RNB"/>
    <property type="match status" value="1"/>
</dbReference>
<evidence type="ECO:0000259" key="1">
    <source>
        <dbReference type="SMART" id="SM00955"/>
    </source>
</evidence>
<organism evidence="2 3">
    <name type="scientific">Yarrowia lipolytica</name>
    <name type="common">Candida lipolytica</name>
    <dbReference type="NCBI Taxonomy" id="4952"/>
    <lineage>
        <taxon>Eukaryota</taxon>
        <taxon>Fungi</taxon>
        <taxon>Dikarya</taxon>
        <taxon>Ascomycota</taxon>
        <taxon>Saccharomycotina</taxon>
        <taxon>Dipodascomycetes</taxon>
        <taxon>Dipodascales</taxon>
        <taxon>Dipodascales incertae sedis</taxon>
        <taxon>Yarrowia</taxon>
    </lineage>
</organism>
<dbReference type="KEGG" id="yli:2909347"/>
<dbReference type="Proteomes" id="UP000182444">
    <property type="component" value="Chromosome 1C"/>
</dbReference>
<dbReference type="GO" id="GO:0000932">
    <property type="term" value="C:P-body"/>
    <property type="evidence" value="ECO:0007669"/>
    <property type="project" value="TreeGrafter"/>
</dbReference>
<protein>
    <recommendedName>
        <fullName evidence="1">RNB domain-containing protein</fullName>
    </recommendedName>
</protein>
<sequence>MTNLDYIFIWVRHIRPDLDRKTHNKMRSTRAILRQAGKSKRSKPFKPRKTEPLLREQYPATKDGLFRQASYVDRLKMYLEMRIEDPLLAEKRAGLEYAWKLAFDTNYVPLPKRKHKASSLSSVVSISQKERDLEEGLMALANQQDPGENFRKIRDELALPSYQAQWVGMAITTYEAEEAIKPYRRVPEGWTREKNLVSRDHTFVKSSPTIEDINRPPRVGDLIDVSIKKNLSEIGIIGEVLSSGGFNVIMISGECRHIEGGVAFKMPFTNPAIMEQFSITVDDTQMTHVGIRPALVQEMTEFLRRANLAKTRVLDILQKTVISQRVITLNDLVERMSPHVALHDSPLTPAMMYYATYLAVRSIPARWVIGPGQDSAIQLLYINALDVAASETAINTIREGGLTLDKIISRFEDVLAGTVTLDSLLLTPQERAILLLVKRFALSEVSHNDMAAKANVGVFMRKLEDYGQVIITQTLCMEFLRRLGYIPDDINPWKKAFKLQIPYQGSSEQQDEIQTMYDRLTSSDFTEDLSEKAREDWVGEKKRPFSHFYCIDGPDAHEIDDGVALESRSDGSKYVHVLVADPASYFGVSSDVAHAAQSRVTTAYYPSGVVGMLPQVVQEFGLLQKGAVRSLVISAKLNDKAAAKDPIDMNSVEIRLTKVDGGVGLTYEHVESVLNGSQESEHKSDIKDLHALSSRLRKHRIESGAVNLDVPKVRLNTETGQLDHVSERNPEATLLVSELMILANSLVASFGAKHKIPLMYRYQNMEEENKGTLESRDPVTGVIPFREGVSMWSTIEMAYISADPKPHFSLAIPMYAQSTSPLRRYGDLLNHFQLHAHLQGQNPPFSHSDVQKIIPHVFARQRTVKKGQEDMESYRLKEWLLKRLKSGELYPINWTGLVLEPRRQEMVRVMVMELGMIADYHLTNPDVELGDMLKIGKIVDIDLMERQVEVAEK</sequence>
<dbReference type="GO" id="GO:0003723">
    <property type="term" value="F:RNA binding"/>
    <property type="evidence" value="ECO:0007669"/>
    <property type="project" value="InterPro"/>
</dbReference>
<dbReference type="VEuPathDB" id="FungiDB:YALI1_C21234g"/>
<dbReference type="SUPFAM" id="SSF50249">
    <property type="entry name" value="Nucleic acid-binding proteins"/>
    <property type="match status" value="1"/>
</dbReference>
<accession>A0A1D8NB90</accession>
<dbReference type="VEuPathDB" id="FungiDB:YALI0_C15048g"/>
<dbReference type="InterPro" id="IPR001900">
    <property type="entry name" value="RNase_II/R"/>
</dbReference>
<dbReference type="eggNOG" id="KOG2102">
    <property type="taxonomic scope" value="Eukaryota"/>
</dbReference>
<dbReference type="PANTHER" id="PTHR23355">
    <property type="entry name" value="RIBONUCLEASE"/>
    <property type="match status" value="1"/>
</dbReference>
<dbReference type="SMART" id="SM00955">
    <property type="entry name" value="RNB"/>
    <property type="match status" value="1"/>
</dbReference>
<dbReference type="GO" id="GO:0000175">
    <property type="term" value="F:3'-5'-RNA exonuclease activity"/>
    <property type="evidence" value="ECO:0007669"/>
    <property type="project" value="TreeGrafter"/>
</dbReference>
<dbReference type="GO" id="GO:0006402">
    <property type="term" value="P:mRNA catabolic process"/>
    <property type="evidence" value="ECO:0007669"/>
    <property type="project" value="TreeGrafter"/>
</dbReference>
<gene>
    <name evidence="2" type="ORF">YALI1_C21234g</name>
</gene>
<evidence type="ECO:0000313" key="3">
    <source>
        <dbReference type="Proteomes" id="UP000182444"/>
    </source>
</evidence>
<dbReference type="EMBL" id="CP017555">
    <property type="protein sequence ID" value="AOW02901.1"/>
    <property type="molecule type" value="Genomic_DNA"/>
</dbReference>
<name>A0A1D8NB90_YARLL</name>